<reference evidence="1 2" key="1">
    <citation type="journal article" date="2022" name="DNA Res.">
        <title>Chromosomal-level genome assembly of the orchid tree Bauhinia variegata (Leguminosae; Cercidoideae) supports the allotetraploid origin hypothesis of Bauhinia.</title>
        <authorList>
            <person name="Zhong Y."/>
            <person name="Chen Y."/>
            <person name="Zheng D."/>
            <person name="Pang J."/>
            <person name="Liu Y."/>
            <person name="Luo S."/>
            <person name="Meng S."/>
            <person name="Qian L."/>
            <person name="Wei D."/>
            <person name="Dai S."/>
            <person name="Zhou R."/>
        </authorList>
    </citation>
    <scope>NUCLEOTIDE SEQUENCE [LARGE SCALE GENOMIC DNA]</scope>
    <source>
        <strain evidence="1">BV-YZ2020</strain>
    </source>
</reference>
<sequence>MASKSFDPFSKTNDEIIVKVYDAHIPVDESYDVEALFNILANIMKHETQIADIDPTKGDVPIELAKDNPVPDNLTLAFSKIKQICYQLTCDPALDLDHAHQKTMKILYELERYNWGIKAALALGALAVEYENLLHLTEIQAAPVTLGKSLAVLSKSGFILNRLQVLEMTKQSFAELNNLVKKVLQVTEHIIKLEKLSNICKDDNGDEASTILAAIQVIPVDVYWIIITITACFTHIGYLKGDWENKLGLLEFDERVNSILINLKEIVALPKTQLLLAETKKAKPCIIVDLKRKNTFPYGIRSTDGIDLTDTFVSPPSTDIVLPVSRKSFPEGFIFGTATSAYQIEGATNRGYSAWDHFTHEHPGKIKDGSNGDVACNSYELYKEDIKILKDMNADAYRFSISWSRLIPTGKKSEGVSEDGIKYYNDLINLVLANGLTPFVTLYHVNRPHQLEKEYGGFLSRRIVDDFRDFADLCFEKFGDRVKHWITLNEPYTYCYTGYVVGSMAPGRCSCWQDLNCLGGDSGTEPYQVAHNLLLAHAAAVQVYKNNYKESQKGVIGITLDSLWAVPYSNKDEDEQAALRAMDFVLGWFMEPLTKGSYPTAMRIRVKNRLPEFSPEESQQLQGSFDFLGLNYYTSMFAADNPNCHIPPSYITDTDVTLSYKRLGIPIGEPTASGLYVYPKGLRSLLCFIKDKYNNPLIYITENGMAQFNFPTLPIEVSLVDVQRVHFHIDHLYYILSAIKDYAVNVKGYFIWSLLDNFEWALGYTMRFGMHLVNFADDKKPRNPKLSAQWFKLFLKN</sequence>
<dbReference type="EMBL" id="CM039430">
    <property type="protein sequence ID" value="KAI4345750.1"/>
    <property type="molecule type" value="Genomic_DNA"/>
</dbReference>
<protein>
    <submittedName>
        <fullName evidence="1">Uncharacterized protein</fullName>
    </submittedName>
</protein>
<name>A0ACB9PB98_BAUVA</name>
<dbReference type="Proteomes" id="UP000828941">
    <property type="component" value="Chromosome 5"/>
</dbReference>
<evidence type="ECO:0000313" key="2">
    <source>
        <dbReference type="Proteomes" id="UP000828941"/>
    </source>
</evidence>
<accession>A0ACB9PB98</accession>
<evidence type="ECO:0000313" key="1">
    <source>
        <dbReference type="EMBL" id="KAI4345750.1"/>
    </source>
</evidence>
<gene>
    <name evidence="1" type="ORF">L6164_012848</name>
</gene>
<proteinExistence type="predicted"/>
<comment type="caution">
    <text evidence="1">The sequence shown here is derived from an EMBL/GenBank/DDBJ whole genome shotgun (WGS) entry which is preliminary data.</text>
</comment>
<organism evidence="1 2">
    <name type="scientific">Bauhinia variegata</name>
    <name type="common">Purple orchid tree</name>
    <name type="synonym">Phanera variegata</name>
    <dbReference type="NCBI Taxonomy" id="167791"/>
    <lineage>
        <taxon>Eukaryota</taxon>
        <taxon>Viridiplantae</taxon>
        <taxon>Streptophyta</taxon>
        <taxon>Embryophyta</taxon>
        <taxon>Tracheophyta</taxon>
        <taxon>Spermatophyta</taxon>
        <taxon>Magnoliopsida</taxon>
        <taxon>eudicotyledons</taxon>
        <taxon>Gunneridae</taxon>
        <taxon>Pentapetalae</taxon>
        <taxon>rosids</taxon>
        <taxon>fabids</taxon>
        <taxon>Fabales</taxon>
        <taxon>Fabaceae</taxon>
        <taxon>Cercidoideae</taxon>
        <taxon>Cercideae</taxon>
        <taxon>Bauhiniinae</taxon>
        <taxon>Bauhinia</taxon>
    </lineage>
</organism>
<keyword evidence="2" id="KW-1185">Reference proteome</keyword>